<accession>A0A2S3VSC2</accession>
<name>A0A2S3VSC2_9PSED</name>
<proteinExistence type="predicted"/>
<reference evidence="3" key="1">
    <citation type="submission" date="2017-02" db="EMBL/GenBank/DDBJ databases">
        <authorList>
            <person name="Furmanczyk E.M."/>
        </authorList>
    </citation>
    <scope>NUCLEOTIDE SEQUENCE [LARGE SCALE GENOMIC DNA]</scope>
    <source>
        <strain evidence="3">AP3_22</strain>
    </source>
</reference>
<dbReference type="Proteomes" id="UP000237440">
    <property type="component" value="Unassembled WGS sequence"/>
</dbReference>
<gene>
    <name evidence="2" type="ORF">B0D71_08090</name>
</gene>
<dbReference type="EMBL" id="MUJK01000002">
    <property type="protein sequence ID" value="POF42848.1"/>
    <property type="molecule type" value="Genomic_DNA"/>
</dbReference>
<feature type="region of interest" description="Disordered" evidence="1">
    <location>
        <begin position="44"/>
        <end position="63"/>
    </location>
</feature>
<keyword evidence="3" id="KW-1185">Reference proteome</keyword>
<protein>
    <submittedName>
        <fullName evidence="2">Uncharacterized protein</fullName>
    </submittedName>
</protein>
<dbReference type="OrthoDB" id="7031926at2"/>
<feature type="compositionally biased region" description="Polar residues" evidence="1">
    <location>
        <begin position="52"/>
        <end position="63"/>
    </location>
</feature>
<sequence>MECFLWRGGLPPLRCAAVLKPATRFYLKHRTRRFYDCFAAERGQAPPPQCDANHSSALSSSFQ</sequence>
<evidence type="ECO:0000256" key="1">
    <source>
        <dbReference type="SAM" id="MobiDB-lite"/>
    </source>
</evidence>
<evidence type="ECO:0000313" key="2">
    <source>
        <dbReference type="EMBL" id="POF42848.1"/>
    </source>
</evidence>
<evidence type="ECO:0000313" key="3">
    <source>
        <dbReference type="Proteomes" id="UP000237440"/>
    </source>
</evidence>
<dbReference type="AlphaFoldDB" id="A0A2S3VSC2"/>
<comment type="caution">
    <text evidence="2">The sequence shown here is derived from an EMBL/GenBank/DDBJ whole genome shotgun (WGS) entry which is preliminary data.</text>
</comment>
<organism evidence="2 3">
    <name type="scientific">Pseudomonas laurylsulfativorans</name>
    <dbReference type="NCBI Taxonomy" id="1943631"/>
    <lineage>
        <taxon>Bacteria</taxon>
        <taxon>Pseudomonadati</taxon>
        <taxon>Pseudomonadota</taxon>
        <taxon>Gammaproteobacteria</taxon>
        <taxon>Pseudomonadales</taxon>
        <taxon>Pseudomonadaceae</taxon>
        <taxon>Pseudomonas</taxon>
    </lineage>
</organism>